<dbReference type="AlphaFoldDB" id="A0A930UAU0"/>
<sequence length="155" mass="16137">SCASNPSTPAALTQQWRLTIAETADWAELGRDEDETTAAFSPIVLARADNGTDTGLAFHRNWGDGSGLCQRVDVALGAGAPSYLQLRRYRGTDASPSSGLSDIRMQTGASDDDHARLFFAANAAVTAGDEITIAVVGTPNSACADPRTPGPVTVE</sequence>
<comment type="caution">
    <text evidence="1">The sequence shown here is derived from an EMBL/GenBank/DDBJ whole genome shotgun (WGS) entry which is preliminary data.</text>
</comment>
<accession>A0A930UAU0</accession>
<dbReference type="EMBL" id="JADHEI010000005">
    <property type="protein sequence ID" value="MBF2734495.1"/>
    <property type="molecule type" value="Genomic_DNA"/>
</dbReference>
<protein>
    <submittedName>
        <fullName evidence="1">Uncharacterized protein</fullName>
    </submittedName>
</protein>
<name>A0A930UAU0_9GAMM</name>
<gene>
    <name evidence="1" type="ORF">ISN26_00100</name>
</gene>
<organism evidence="1 2">
    <name type="scientific">Candidatus Amphirhobacter heronislandensis</name>
    <dbReference type="NCBI Taxonomy" id="1732024"/>
    <lineage>
        <taxon>Bacteria</taxon>
        <taxon>Pseudomonadati</taxon>
        <taxon>Pseudomonadota</taxon>
        <taxon>Gammaproteobacteria</taxon>
        <taxon>Candidatus Tethybacterales</taxon>
        <taxon>Candidatus Tethybacteraceae</taxon>
        <taxon>Candidatus Amphirhobacter</taxon>
    </lineage>
</organism>
<evidence type="ECO:0000313" key="2">
    <source>
        <dbReference type="Proteomes" id="UP000604381"/>
    </source>
</evidence>
<dbReference type="Proteomes" id="UP000604381">
    <property type="component" value="Unassembled WGS sequence"/>
</dbReference>
<reference evidence="1" key="1">
    <citation type="submission" date="2020-10" db="EMBL/GenBank/DDBJ databases">
        <title>An improved Amphimedon queenslandica hologenome assembly reveals how three proteobacterial symbionts can extend the metabolic phenotypic of their marine sponge host.</title>
        <authorList>
            <person name="Degnan B."/>
            <person name="Degnan S."/>
            <person name="Xiang X."/>
        </authorList>
    </citation>
    <scope>NUCLEOTIDE SEQUENCE</scope>
    <source>
        <strain evidence="1">AqS2</strain>
    </source>
</reference>
<evidence type="ECO:0000313" key="1">
    <source>
        <dbReference type="EMBL" id="MBF2734495.1"/>
    </source>
</evidence>
<proteinExistence type="predicted"/>
<feature type="non-terminal residue" evidence="1">
    <location>
        <position position="1"/>
    </location>
</feature>
<keyword evidence="2" id="KW-1185">Reference proteome</keyword>